<organism evidence="2 3">
    <name type="scientific">Nonomuraea fuscirosea</name>
    <dbReference type="NCBI Taxonomy" id="1291556"/>
    <lineage>
        <taxon>Bacteria</taxon>
        <taxon>Bacillati</taxon>
        <taxon>Actinomycetota</taxon>
        <taxon>Actinomycetes</taxon>
        <taxon>Streptosporangiales</taxon>
        <taxon>Streptosporangiaceae</taxon>
        <taxon>Nonomuraea</taxon>
    </lineage>
</organism>
<comment type="caution">
    <text evidence="2">The sequence shown here is derived from an EMBL/GenBank/DDBJ whole genome shotgun (WGS) entry which is preliminary data.</text>
</comment>
<dbReference type="AlphaFoldDB" id="A0A2T0MMJ9"/>
<gene>
    <name evidence="2" type="ORF">B0I32_121149</name>
</gene>
<dbReference type="EMBL" id="PVNG01000021">
    <property type="protein sequence ID" value="PRX59045.1"/>
    <property type="molecule type" value="Genomic_DNA"/>
</dbReference>
<dbReference type="Proteomes" id="UP000238312">
    <property type="component" value="Unassembled WGS sequence"/>
</dbReference>
<proteinExistence type="predicted"/>
<sequence length="236" mass="26306">MTGPEKVRLSLDPALTCRGAVGGAWWPATYDAGAELPALIAAIDQRLNRRVLRVGPAHRHLGQHPAPHRRPRPSRQSGLVPHHRPPRGQPDHPGYRAPQPARHPTRHHSRRRSQGAGHDHPMPGRFQGPYPPRRHPRRRPERSRRRHHRAGAEPGRLGQRRRTDPNGQSQQASSPATIATLTRPQWPRWTGGREGSPPTRPGSDVWLVNAITDMAAQRLGKRWAVQSSPARGSDSS</sequence>
<dbReference type="Pfam" id="PF19457">
    <property type="entry name" value="DUF5994"/>
    <property type="match status" value="1"/>
</dbReference>
<protein>
    <submittedName>
        <fullName evidence="2">Uncharacterized protein</fullName>
    </submittedName>
</protein>
<accession>A0A2T0MMJ9</accession>
<evidence type="ECO:0000256" key="1">
    <source>
        <dbReference type="SAM" id="MobiDB-lite"/>
    </source>
</evidence>
<name>A0A2T0MMJ9_9ACTN</name>
<feature type="compositionally biased region" description="Basic residues" evidence="1">
    <location>
        <begin position="103"/>
        <end position="113"/>
    </location>
</feature>
<feature type="region of interest" description="Disordered" evidence="1">
    <location>
        <begin position="58"/>
        <end position="205"/>
    </location>
</feature>
<feature type="compositionally biased region" description="Basic residues" evidence="1">
    <location>
        <begin position="58"/>
        <end position="73"/>
    </location>
</feature>
<evidence type="ECO:0000313" key="3">
    <source>
        <dbReference type="Proteomes" id="UP000238312"/>
    </source>
</evidence>
<evidence type="ECO:0000313" key="2">
    <source>
        <dbReference type="EMBL" id="PRX59045.1"/>
    </source>
</evidence>
<reference evidence="2 3" key="1">
    <citation type="submission" date="2018-03" db="EMBL/GenBank/DDBJ databases">
        <title>Genomic Encyclopedia of Type Strains, Phase III (KMG-III): the genomes of soil and plant-associated and newly described type strains.</title>
        <authorList>
            <person name="Whitman W."/>
        </authorList>
    </citation>
    <scope>NUCLEOTIDE SEQUENCE [LARGE SCALE GENOMIC DNA]</scope>
    <source>
        <strain evidence="2 3">CGMCC 4.7104</strain>
    </source>
</reference>
<feature type="compositionally biased region" description="Basic residues" evidence="1">
    <location>
        <begin position="132"/>
        <end position="149"/>
    </location>
</feature>
<feature type="compositionally biased region" description="Polar residues" evidence="1">
    <location>
        <begin position="165"/>
        <end position="183"/>
    </location>
</feature>
<keyword evidence="3" id="KW-1185">Reference proteome</keyword>
<dbReference type="InterPro" id="IPR046036">
    <property type="entry name" value="DUF5994"/>
</dbReference>